<dbReference type="PANTHER" id="PTHR45832:SF22">
    <property type="entry name" value="SERINE_THREONINE-PROTEIN KINASE SAMKA-RELATED"/>
    <property type="match status" value="1"/>
</dbReference>
<evidence type="ECO:0000256" key="2">
    <source>
        <dbReference type="ARBA" id="ARBA00022741"/>
    </source>
</evidence>
<comment type="similarity">
    <text evidence="1">Belongs to the protein kinase superfamily. STE Ser/Thr protein kinase family. STE20 subfamily.</text>
</comment>
<protein>
    <recommendedName>
        <fullName evidence="5">Protein kinase domain-containing protein</fullName>
    </recommendedName>
</protein>
<dbReference type="EMBL" id="CAJVPA010000208">
    <property type="protein sequence ID" value="CAG8404093.1"/>
    <property type="molecule type" value="Genomic_DNA"/>
</dbReference>
<keyword evidence="3" id="KW-0067">ATP-binding</keyword>
<dbReference type="InterPro" id="IPR051931">
    <property type="entry name" value="PAK3-like"/>
</dbReference>
<dbReference type="InterPro" id="IPR011009">
    <property type="entry name" value="Kinase-like_dom_sf"/>
</dbReference>
<dbReference type="Gene3D" id="1.10.510.10">
    <property type="entry name" value="Transferase(Phosphotransferase) domain 1"/>
    <property type="match status" value="1"/>
</dbReference>
<evidence type="ECO:0000313" key="6">
    <source>
        <dbReference type="EMBL" id="CAG8404093.1"/>
    </source>
</evidence>
<name>A0A9W4NPC9_9EURO</name>
<reference evidence="6" key="1">
    <citation type="submission" date="2021-07" db="EMBL/GenBank/DDBJ databases">
        <authorList>
            <person name="Branca A.L. A."/>
        </authorList>
    </citation>
    <scope>NUCLEOTIDE SEQUENCE</scope>
</reference>
<accession>A0A9W4NPC9</accession>
<dbReference type="GO" id="GO:0005524">
    <property type="term" value="F:ATP binding"/>
    <property type="evidence" value="ECO:0007669"/>
    <property type="project" value="UniProtKB-KW"/>
</dbReference>
<dbReference type="Gene3D" id="3.30.200.20">
    <property type="entry name" value="Phosphorylase Kinase, domain 1"/>
    <property type="match status" value="1"/>
</dbReference>
<feature type="compositionally biased region" description="Polar residues" evidence="4">
    <location>
        <begin position="1"/>
        <end position="14"/>
    </location>
</feature>
<evidence type="ECO:0000256" key="1">
    <source>
        <dbReference type="ARBA" id="ARBA00008874"/>
    </source>
</evidence>
<evidence type="ECO:0000256" key="4">
    <source>
        <dbReference type="SAM" id="MobiDB-lite"/>
    </source>
</evidence>
<organism evidence="6 7">
    <name type="scientific">Penicillium salamii</name>
    <dbReference type="NCBI Taxonomy" id="1612424"/>
    <lineage>
        <taxon>Eukaryota</taxon>
        <taxon>Fungi</taxon>
        <taxon>Dikarya</taxon>
        <taxon>Ascomycota</taxon>
        <taxon>Pezizomycotina</taxon>
        <taxon>Eurotiomycetes</taxon>
        <taxon>Eurotiomycetidae</taxon>
        <taxon>Eurotiales</taxon>
        <taxon>Aspergillaceae</taxon>
        <taxon>Penicillium</taxon>
    </lineage>
</organism>
<dbReference type="SUPFAM" id="SSF56112">
    <property type="entry name" value="Protein kinase-like (PK-like)"/>
    <property type="match status" value="1"/>
</dbReference>
<dbReference type="PROSITE" id="PS50011">
    <property type="entry name" value="PROTEIN_KINASE_DOM"/>
    <property type="match status" value="1"/>
</dbReference>
<feature type="domain" description="Protein kinase" evidence="5">
    <location>
        <begin position="33"/>
        <end position="273"/>
    </location>
</feature>
<proteinExistence type="inferred from homology"/>
<keyword evidence="2" id="KW-0547">Nucleotide-binding</keyword>
<gene>
    <name evidence="6" type="ORF">PSALAMII_LOCUS8450</name>
</gene>
<dbReference type="Pfam" id="PF00069">
    <property type="entry name" value="Pkinase"/>
    <property type="match status" value="1"/>
</dbReference>
<dbReference type="Proteomes" id="UP001152646">
    <property type="component" value="Unassembled WGS sequence"/>
</dbReference>
<sequence>MSSKESGSRNTPDNRVSVFPRPKNTTYRPKRHLADVDFVGQGTKESAQKLQKYRPDALKFLSKTASNPWLRYRKTFRMNQAGIGWVVHSNDTTFREGIIKEVKTTKSEMSKIMTTPHKNFVQLQEALYHDNMVFLVYELMDVSLAQIFGSPLGRLQLFEVAAFSYEILTGIEYIHRQLQIIHGDISSTSILLSVTGALKIGTSMLKNKEITERNPDVDALGMILIECLEPSTFLRKGASLTSDWGSGVPEFVELTKSQSAAMLLKVFFPNQAA</sequence>
<dbReference type="GO" id="GO:0004672">
    <property type="term" value="F:protein kinase activity"/>
    <property type="evidence" value="ECO:0007669"/>
    <property type="project" value="InterPro"/>
</dbReference>
<evidence type="ECO:0000313" key="7">
    <source>
        <dbReference type="Proteomes" id="UP001152646"/>
    </source>
</evidence>
<comment type="caution">
    <text evidence="6">The sequence shown here is derived from an EMBL/GenBank/DDBJ whole genome shotgun (WGS) entry which is preliminary data.</text>
</comment>
<evidence type="ECO:0000259" key="5">
    <source>
        <dbReference type="PROSITE" id="PS50011"/>
    </source>
</evidence>
<dbReference type="InterPro" id="IPR000719">
    <property type="entry name" value="Prot_kinase_dom"/>
</dbReference>
<dbReference type="SMART" id="SM00220">
    <property type="entry name" value="S_TKc"/>
    <property type="match status" value="1"/>
</dbReference>
<feature type="region of interest" description="Disordered" evidence="4">
    <location>
        <begin position="1"/>
        <end position="27"/>
    </location>
</feature>
<dbReference type="PANTHER" id="PTHR45832">
    <property type="entry name" value="SERINE/THREONINE-PROTEIN KINASE SAMKA-RELATED-RELATED"/>
    <property type="match status" value="1"/>
</dbReference>
<dbReference type="OrthoDB" id="4062651at2759"/>
<dbReference type="AlphaFoldDB" id="A0A9W4NPC9"/>
<evidence type="ECO:0000256" key="3">
    <source>
        <dbReference type="ARBA" id="ARBA00022840"/>
    </source>
</evidence>